<comment type="caution">
    <text evidence="1">The sequence shown here is derived from an EMBL/GenBank/DDBJ whole genome shotgun (WGS) entry which is preliminary data.</text>
</comment>
<protein>
    <recommendedName>
        <fullName evidence="3">DUF4145 domain-containing protein</fullName>
    </recommendedName>
</protein>
<name>A0ABV8LGI8_9ACTN</name>
<evidence type="ECO:0000313" key="1">
    <source>
        <dbReference type="EMBL" id="MFC4130057.1"/>
    </source>
</evidence>
<keyword evidence="2" id="KW-1185">Reference proteome</keyword>
<dbReference type="RefSeq" id="WP_253755769.1">
    <property type="nucleotide sequence ID" value="NZ_JAMZDZ010000001.1"/>
</dbReference>
<proteinExistence type="predicted"/>
<evidence type="ECO:0008006" key="3">
    <source>
        <dbReference type="Google" id="ProtNLM"/>
    </source>
</evidence>
<organism evidence="1 2">
    <name type="scientific">Hamadaea flava</name>
    <dbReference type="NCBI Taxonomy" id="1742688"/>
    <lineage>
        <taxon>Bacteria</taxon>
        <taxon>Bacillati</taxon>
        <taxon>Actinomycetota</taxon>
        <taxon>Actinomycetes</taxon>
        <taxon>Micromonosporales</taxon>
        <taxon>Micromonosporaceae</taxon>
        <taxon>Hamadaea</taxon>
    </lineage>
</organism>
<gene>
    <name evidence="1" type="ORF">ACFOZ4_05500</name>
</gene>
<sequence>MTDYDALADVDVESFDRHLTTLENSHPDQGAVGVLALDVELRTAYRRALVARDEAAAFLVDRYDWSYSDTAKATCGHRSHAERMHVVVDWTRTPDQLERPGVLLTRYQHLSVRLRQLMTRSHTLATRALPSARIEPYLPDDPVERVAHCAQWLRFLDMYASSTLAARHLHGAILVRHHHWGLDHVASIARADAGQIAVAGTAAQHSPPSDADSALLRELAGVGDVLAYNSRRLSAAGAEAVRDCLNAGVPRRVIEAYGGALAA</sequence>
<dbReference type="EMBL" id="JBHSAY010000004">
    <property type="protein sequence ID" value="MFC4130057.1"/>
    <property type="molecule type" value="Genomic_DNA"/>
</dbReference>
<reference evidence="2" key="1">
    <citation type="journal article" date="2019" name="Int. J. Syst. Evol. Microbiol.">
        <title>The Global Catalogue of Microorganisms (GCM) 10K type strain sequencing project: providing services to taxonomists for standard genome sequencing and annotation.</title>
        <authorList>
            <consortium name="The Broad Institute Genomics Platform"/>
            <consortium name="The Broad Institute Genome Sequencing Center for Infectious Disease"/>
            <person name="Wu L."/>
            <person name="Ma J."/>
        </authorList>
    </citation>
    <scope>NUCLEOTIDE SEQUENCE [LARGE SCALE GENOMIC DNA]</scope>
    <source>
        <strain evidence="2">CGMCC 4.7289</strain>
    </source>
</reference>
<accession>A0ABV8LGI8</accession>
<dbReference type="Proteomes" id="UP001595816">
    <property type="component" value="Unassembled WGS sequence"/>
</dbReference>
<evidence type="ECO:0000313" key="2">
    <source>
        <dbReference type="Proteomes" id="UP001595816"/>
    </source>
</evidence>